<organism evidence="1 2">
    <name type="scientific">Rhodococcus pseudokoreensis</name>
    <dbReference type="NCBI Taxonomy" id="2811421"/>
    <lineage>
        <taxon>Bacteria</taxon>
        <taxon>Bacillati</taxon>
        <taxon>Actinomycetota</taxon>
        <taxon>Actinomycetes</taxon>
        <taxon>Mycobacteriales</taxon>
        <taxon>Nocardiaceae</taxon>
        <taxon>Rhodococcus</taxon>
    </lineage>
</organism>
<accession>A0A974W354</accession>
<proteinExistence type="predicted"/>
<keyword evidence="2" id="KW-1185">Reference proteome</keyword>
<gene>
    <name evidence="1" type="ORF">JWS13_15060</name>
</gene>
<reference evidence="1 2" key="1">
    <citation type="journal article" date="2021" name="Microbiol. Resour. Announc.">
        <title>Complete Genome Sequences of Two Rhodococcus sp. Strains with Large and Linear Chromosomes, Isolated from Apple Rhizosphere.</title>
        <authorList>
            <person name="Benning S."/>
            <person name="Brugnone N."/>
            <person name="Siani R."/>
            <person name="Kublik S."/>
            <person name="Schloter M."/>
            <person name="Rad V."/>
        </authorList>
    </citation>
    <scope>NUCLEOTIDE SEQUENCE [LARGE SCALE GENOMIC DNA]</scope>
    <source>
        <strain evidence="1 2">R79</strain>
    </source>
</reference>
<name>A0A974W354_9NOCA</name>
<sequence length="73" mass="8073">MTNPESWSLGYATIYDRHPRQPGTDPGSKGSDTIWIDGVLYPTSLPEGLHDTEPIDAKMDVGVHHFVERLGLP</sequence>
<evidence type="ECO:0000313" key="2">
    <source>
        <dbReference type="Proteomes" id="UP000662986"/>
    </source>
</evidence>
<dbReference type="RefSeq" id="WP_206006381.1">
    <property type="nucleotide sequence ID" value="NZ_CP070619.1"/>
</dbReference>
<dbReference type="Proteomes" id="UP000662986">
    <property type="component" value="Chromosome"/>
</dbReference>
<protein>
    <submittedName>
        <fullName evidence="1">Uncharacterized protein</fullName>
    </submittedName>
</protein>
<dbReference type="EMBL" id="CP070619">
    <property type="protein sequence ID" value="QSE89852.1"/>
    <property type="molecule type" value="Genomic_DNA"/>
</dbReference>
<reference evidence="1 2" key="2">
    <citation type="journal article" date="2022" name="Arch. Microbiol.">
        <title>Rhodococcus pseudokoreensis sp. nov. isolated from the rhizosphere of young M26 apple rootstocks.</title>
        <authorList>
            <person name="Kampfer P."/>
            <person name="Glaeser S.P."/>
            <person name="Blom J."/>
            <person name="Wolf J."/>
            <person name="Benning S."/>
            <person name="Schloter M."/>
            <person name="Neumann-Schaal M."/>
        </authorList>
    </citation>
    <scope>NUCLEOTIDE SEQUENCE [LARGE SCALE GENOMIC DNA]</scope>
    <source>
        <strain evidence="1 2">R79</strain>
    </source>
</reference>
<evidence type="ECO:0000313" key="1">
    <source>
        <dbReference type="EMBL" id="QSE89852.1"/>
    </source>
</evidence>